<name>A0A1Y6ED05_9HYPH</name>
<sequence length="766" mass="81788" precursor="true">MKSRTRALVLASLASMLSSAIPTLPAAAQGLLPQDFFNAPIDPSAPTAVEAEELVFDQVNNVITARGDVVLRVSGYVLTGRELVYRRNEGEMELVGDVTVTDPSGNSSQSESLSLTGGLKRVVLDSMTLTGHDGSRITADDAEFDQVLDSILTNARYTPCGDCIGPQGQRIGWSISAARIVQNSEDNSIVLEQPSIALLGIPVAWLPYLWLPDLSNNALDSIPKPTLAYTDKIGVRAEVPFTVYSSRNTSVILSPTLLSRQGFLMGAEWIQRFDQGSFNIKASGLYQFDKMAFTYADAQRDWRGAIQAAGEFVPVEDWTVGAAYSVFTDSAYFEDYLLDPKRSSVNEIYATNLTDDTYVDARIQQYNLLGTSTQQTRDQQGIALPNVRVARTFTLPDGGGHIDVEGRLLATTRAADSSTTVNGIPYDYGYAGNRIHGMAQASWQNQWIVGGAAVTPFVGLRLDGANYDGNSGLASAPAAQTLLGATPIAALDVRYPMVAYGGGVTHLIEPIAQIVYRGAATSEPGITNEDSQSVVFDDTNVFSYNRFTGIDRQETGLRVNIGGRYLATLIDGSYLELVGGQSFQLAGTNAFAVPNRQQVGVGSGLETATSYTVLGAYGMIADTLKAGAKVQIDSSTFALSRAGMGLSYAQDGWSGALNYAYTRATPLTGNTRDLHEIGLEAAVPVAEYWTASGNAYWDIAAGSMLQVGGGLTYNDGYLAISGNVTRTGPTHTTPNDLRATASFRLMAPAGFGVGHSTAVPIQNLLR</sequence>
<feature type="chain" id="PRO_5013414168" description="LPS-assembly protein LptD" evidence="1">
    <location>
        <begin position="21"/>
        <end position="766"/>
    </location>
</feature>
<evidence type="ECO:0000313" key="4">
    <source>
        <dbReference type="Proteomes" id="UP000194474"/>
    </source>
</evidence>
<dbReference type="GO" id="GO:1990351">
    <property type="term" value="C:transporter complex"/>
    <property type="evidence" value="ECO:0007669"/>
    <property type="project" value="TreeGrafter"/>
</dbReference>
<dbReference type="InterPro" id="IPR007543">
    <property type="entry name" value="LptD_C"/>
</dbReference>
<evidence type="ECO:0000313" key="3">
    <source>
        <dbReference type="EMBL" id="SMQ60444.1"/>
    </source>
</evidence>
<comment type="function">
    <text evidence="1">Involved in the assembly of lipopolysaccharide (LPS) at the surface of the outer membrane.</text>
</comment>
<dbReference type="OrthoDB" id="9760225at2"/>
<proteinExistence type="inferred from homology"/>
<dbReference type="InterPro" id="IPR050218">
    <property type="entry name" value="LptD"/>
</dbReference>
<dbReference type="PANTHER" id="PTHR30189">
    <property type="entry name" value="LPS-ASSEMBLY PROTEIN"/>
    <property type="match status" value="1"/>
</dbReference>
<evidence type="ECO:0000259" key="2">
    <source>
        <dbReference type="Pfam" id="PF04453"/>
    </source>
</evidence>
<comment type="subunit">
    <text evidence="1">Component of the lipopolysaccharide transport and assembly complex.</text>
</comment>
<dbReference type="GO" id="GO:0009279">
    <property type="term" value="C:cell outer membrane"/>
    <property type="evidence" value="ECO:0007669"/>
    <property type="project" value="UniProtKB-SubCell"/>
</dbReference>
<dbReference type="PANTHER" id="PTHR30189:SF1">
    <property type="entry name" value="LPS-ASSEMBLY PROTEIN LPTD"/>
    <property type="match status" value="1"/>
</dbReference>
<comment type="caution">
    <text evidence="1">Lacks conserved residue(s) required for the propagation of feature annotation.</text>
</comment>
<dbReference type="Proteomes" id="UP000194474">
    <property type="component" value="Unassembled WGS sequence"/>
</dbReference>
<feature type="signal peptide" evidence="1">
    <location>
        <begin position="1"/>
        <end position="20"/>
    </location>
</feature>
<keyword evidence="4" id="KW-1185">Reference proteome</keyword>
<dbReference type="AlphaFoldDB" id="A0A1Y6ED05"/>
<gene>
    <name evidence="1" type="primary">lptD</name>
    <name evidence="3" type="ORF">SAMN06295905_0377</name>
</gene>
<keyword evidence="1" id="KW-0472">Membrane</keyword>
<evidence type="ECO:0000256" key="1">
    <source>
        <dbReference type="HAMAP-Rule" id="MF_01411"/>
    </source>
</evidence>
<comment type="subcellular location">
    <subcellularLocation>
        <location evidence="1">Cell outer membrane</location>
    </subcellularLocation>
</comment>
<dbReference type="GO" id="GO:0015920">
    <property type="term" value="P:lipopolysaccharide transport"/>
    <property type="evidence" value="ECO:0007669"/>
    <property type="project" value="InterPro"/>
</dbReference>
<dbReference type="EMBL" id="FXWK01000001">
    <property type="protein sequence ID" value="SMQ60444.1"/>
    <property type="molecule type" value="Genomic_DNA"/>
</dbReference>
<keyword evidence="1" id="KW-0732">Signal</keyword>
<feature type="domain" description="LptD C-terminal" evidence="2">
    <location>
        <begin position="303"/>
        <end position="689"/>
    </location>
</feature>
<dbReference type="Pfam" id="PF04453">
    <property type="entry name" value="LptD"/>
    <property type="match status" value="1"/>
</dbReference>
<keyword evidence="1" id="KW-0998">Cell outer membrane</keyword>
<dbReference type="Gene3D" id="2.60.450.10">
    <property type="entry name" value="Lipopolysaccharide (LPS) transport protein A like domain"/>
    <property type="match status" value="1"/>
</dbReference>
<dbReference type="RefSeq" id="WP_086468844.1">
    <property type="nucleotide sequence ID" value="NZ_FXWK01000001.1"/>
</dbReference>
<protein>
    <recommendedName>
        <fullName evidence="1">LPS-assembly protein LptD</fullName>
    </recommendedName>
</protein>
<comment type="similarity">
    <text evidence="1">Belongs to the LptD family.</text>
</comment>
<organism evidence="3 4">
    <name type="scientific">Devosia lucknowensis</name>
    <dbReference type="NCBI Taxonomy" id="1096929"/>
    <lineage>
        <taxon>Bacteria</taxon>
        <taxon>Pseudomonadati</taxon>
        <taxon>Pseudomonadota</taxon>
        <taxon>Alphaproteobacteria</taxon>
        <taxon>Hyphomicrobiales</taxon>
        <taxon>Devosiaceae</taxon>
        <taxon>Devosia</taxon>
    </lineage>
</organism>
<reference evidence="4" key="1">
    <citation type="submission" date="2017-04" db="EMBL/GenBank/DDBJ databases">
        <authorList>
            <person name="Varghese N."/>
            <person name="Submissions S."/>
        </authorList>
    </citation>
    <scope>NUCLEOTIDE SEQUENCE [LARGE SCALE GENOMIC DNA]</scope>
</reference>
<dbReference type="GO" id="GO:0043165">
    <property type="term" value="P:Gram-negative-bacterium-type cell outer membrane assembly"/>
    <property type="evidence" value="ECO:0007669"/>
    <property type="project" value="UniProtKB-UniRule"/>
</dbReference>
<dbReference type="InterPro" id="IPR020889">
    <property type="entry name" value="LipoPS_assembly_LptD"/>
</dbReference>
<dbReference type="HAMAP" id="MF_01411">
    <property type="entry name" value="LPS_assembly_LptD"/>
    <property type="match status" value="1"/>
</dbReference>
<accession>A0A1Y6ED05</accession>